<keyword evidence="11 13" id="KW-0472">Membrane</keyword>
<proteinExistence type="inferred from homology"/>
<dbReference type="RefSeq" id="XP_018714956.1">
    <property type="nucleotide sequence ID" value="XM_018854353.1"/>
</dbReference>
<dbReference type="GO" id="GO:0071555">
    <property type="term" value="P:cell wall organization"/>
    <property type="evidence" value="ECO:0007669"/>
    <property type="project" value="UniProtKB-KW"/>
</dbReference>
<dbReference type="AlphaFoldDB" id="A0A1A0HKC7"/>
<evidence type="ECO:0000256" key="7">
    <source>
        <dbReference type="ARBA" id="ARBA00022692"/>
    </source>
</evidence>
<dbReference type="PANTHER" id="PTHR35329">
    <property type="entry name" value="CHITIN SYNTHASE EXPORT CHAPERONE"/>
    <property type="match status" value="1"/>
</dbReference>
<evidence type="ECO:0000256" key="1">
    <source>
        <dbReference type="ARBA" id="ARBA00002732"/>
    </source>
</evidence>
<feature type="transmembrane region" description="Helical" evidence="13">
    <location>
        <begin position="219"/>
        <end position="241"/>
    </location>
</feature>
<feature type="transmembrane region" description="Helical" evidence="13">
    <location>
        <begin position="154"/>
        <end position="175"/>
    </location>
</feature>
<keyword evidence="12" id="KW-0961">Cell wall biogenesis/degradation</keyword>
<keyword evidence="9" id="KW-0653">Protein transport</keyword>
<dbReference type="STRING" id="869754.A0A1A0HKC7"/>
<keyword evidence="10 13" id="KW-1133">Transmembrane helix</keyword>
<evidence type="ECO:0000313" key="15">
    <source>
        <dbReference type="Proteomes" id="UP000092555"/>
    </source>
</evidence>
<evidence type="ECO:0000256" key="8">
    <source>
        <dbReference type="ARBA" id="ARBA00022824"/>
    </source>
</evidence>
<dbReference type="GO" id="GO:0051082">
    <property type="term" value="F:unfolded protein binding"/>
    <property type="evidence" value="ECO:0007669"/>
    <property type="project" value="TreeGrafter"/>
</dbReference>
<evidence type="ECO:0000256" key="5">
    <source>
        <dbReference type="ARBA" id="ARBA00018354"/>
    </source>
</evidence>
<sequence length="310" mass="34683">MGFGSFEAICGKTGLPICSVVAPIAEKGSTYFSTGVVPDCYSRSVELANTMIFQIGNAFIHIGTLIILLIIIFNVRSKYTAIGRSEMLSFFYLYMALTISSLVVDCGVSPPGSESYPYFVALQLGIVSAVCICLLYNGVLCFQFWEDGSRTSRFGLYLICIVWFVINFVLALATFQSWGSLSNSDTTGVFVVTYILNAIILVTYVISQLILVFFALDSYWYLGAIVLFSFFFVVGQLLVYVFNYQICSRLTHYVDGIFFGTLCNTFAIMMVYKFWDMITSEDLEFSVANVERGVTPFGDNHEKSQSQYFN</sequence>
<organism evidence="14 15">
    <name type="scientific">Metschnikowia bicuspidata var. bicuspidata NRRL YB-4993</name>
    <dbReference type="NCBI Taxonomy" id="869754"/>
    <lineage>
        <taxon>Eukaryota</taxon>
        <taxon>Fungi</taxon>
        <taxon>Dikarya</taxon>
        <taxon>Ascomycota</taxon>
        <taxon>Saccharomycotina</taxon>
        <taxon>Pichiomycetes</taxon>
        <taxon>Metschnikowiaceae</taxon>
        <taxon>Metschnikowia</taxon>
    </lineage>
</organism>
<keyword evidence="7 13" id="KW-0812">Transmembrane</keyword>
<feature type="transmembrane region" description="Helical" evidence="13">
    <location>
        <begin position="116"/>
        <end position="142"/>
    </location>
</feature>
<dbReference type="Pfam" id="PF12271">
    <property type="entry name" value="Chs7"/>
    <property type="match status" value="1"/>
</dbReference>
<keyword evidence="6" id="KW-0813">Transport</keyword>
<dbReference type="PANTHER" id="PTHR35329:SF2">
    <property type="entry name" value="CHITIN SYNTHASE EXPORT CHAPERONE"/>
    <property type="match status" value="1"/>
</dbReference>
<dbReference type="InterPro" id="IPR022057">
    <property type="entry name" value="Chs7"/>
</dbReference>
<comment type="caution">
    <text evidence="14">The sequence shown here is derived from an EMBL/GenBank/DDBJ whole genome shotgun (WGS) entry which is preliminary data.</text>
</comment>
<feature type="transmembrane region" description="Helical" evidence="13">
    <location>
        <begin position="187"/>
        <end position="207"/>
    </location>
</feature>
<comment type="subcellular location">
    <subcellularLocation>
        <location evidence="2">Endoplasmic reticulum membrane</location>
        <topology evidence="2">Multi-pass membrane protein</topology>
    </subcellularLocation>
</comment>
<evidence type="ECO:0000256" key="4">
    <source>
        <dbReference type="ARBA" id="ARBA00011864"/>
    </source>
</evidence>
<keyword evidence="8" id="KW-0256">Endoplasmic reticulum</keyword>
<keyword evidence="15" id="KW-1185">Reference proteome</keyword>
<name>A0A1A0HKC7_9ASCO</name>
<evidence type="ECO:0000256" key="10">
    <source>
        <dbReference type="ARBA" id="ARBA00022989"/>
    </source>
</evidence>
<gene>
    <name evidence="14" type="ORF">METBIDRAFT_133973</name>
</gene>
<evidence type="ECO:0000256" key="9">
    <source>
        <dbReference type="ARBA" id="ARBA00022927"/>
    </source>
</evidence>
<comment type="subunit">
    <text evidence="4">Interacts with CHS3.</text>
</comment>
<evidence type="ECO:0000256" key="11">
    <source>
        <dbReference type="ARBA" id="ARBA00023136"/>
    </source>
</evidence>
<feature type="transmembrane region" description="Helical" evidence="13">
    <location>
        <begin position="51"/>
        <end position="75"/>
    </location>
</feature>
<dbReference type="GO" id="GO:0015031">
    <property type="term" value="P:protein transport"/>
    <property type="evidence" value="ECO:0007669"/>
    <property type="project" value="UniProtKB-KW"/>
</dbReference>
<reference evidence="14 15" key="1">
    <citation type="submission" date="2016-05" db="EMBL/GenBank/DDBJ databases">
        <title>Comparative genomics of biotechnologically important yeasts.</title>
        <authorList>
            <consortium name="DOE Joint Genome Institute"/>
            <person name="Riley R."/>
            <person name="Haridas S."/>
            <person name="Wolfe K.H."/>
            <person name="Lopes M.R."/>
            <person name="Hittinger C.T."/>
            <person name="Goker M."/>
            <person name="Salamov A."/>
            <person name="Wisecaver J."/>
            <person name="Long T.M."/>
            <person name="Aerts A.L."/>
            <person name="Barry K."/>
            <person name="Choi C."/>
            <person name="Clum A."/>
            <person name="Coughlan A.Y."/>
            <person name="Deshpande S."/>
            <person name="Douglass A.P."/>
            <person name="Hanson S.J."/>
            <person name="Klenk H.-P."/>
            <person name="LaButti K."/>
            <person name="Lapidus A."/>
            <person name="Lindquist E."/>
            <person name="Lipzen A."/>
            <person name="Meier-kolthoff J.P."/>
            <person name="Ohm R.A."/>
            <person name="Otillar R.P."/>
            <person name="Pangilinan J."/>
            <person name="Peng Y."/>
            <person name="Rokas A."/>
            <person name="Rosa C.A."/>
            <person name="Scheuner C."/>
            <person name="Sibirny A.A."/>
            <person name="Slot J.C."/>
            <person name="Stielow J.B."/>
            <person name="Sun H."/>
            <person name="Kurtzman C.P."/>
            <person name="Blackwell M."/>
            <person name="Grigoriev I.V."/>
            <person name="Jeffries T.W."/>
        </authorList>
    </citation>
    <scope>NUCLEOTIDE SEQUENCE [LARGE SCALE GENOMIC DNA]</scope>
    <source>
        <strain evidence="14 15">NRRL YB-4993</strain>
    </source>
</reference>
<evidence type="ECO:0000313" key="14">
    <source>
        <dbReference type="EMBL" id="OBA24475.1"/>
    </source>
</evidence>
<dbReference type="OrthoDB" id="2189463at2759"/>
<evidence type="ECO:0000256" key="3">
    <source>
        <dbReference type="ARBA" id="ARBA00009274"/>
    </source>
</evidence>
<dbReference type="GeneID" id="30027329"/>
<comment type="function">
    <text evidence="1">Chaperone required for the export of the chitin synthase CHS3 from the endoplasmic reticulum.</text>
</comment>
<accession>A0A1A0HKC7</accession>
<dbReference type="GO" id="GO:0005789">
    <property type="term" value="C:endoplasmic reticulum membrane"/>
    <property type="evidence" value="ECO:0007669"/>
    <property type="project" value="UniProtKB-SubCell"/>
</dbReference>
<evidence type="ECO:0000256" key="12">
    <source>
        <dbReference type="ARBA" id="ARBA00023316"/>
    </source>
</evidence>
<dbReference type="GO" id="GO:0006457">
    <property type="term" value="P:protein folding"/>
    <property type="evidence" value="ECO:0007669"/>
    <property type="project" value="TreeGrafter"/>
</dbReference>
<evidence type="ECO:0000256" key="6">
    <source>
        <dbReference type="ARBA" id="ARBA00022448"/>
    </source>
</evidence>
<evidence type="ECO:0000256" key="2">
    <source>
        <dbReference type="ARBA" id="ARBA00004477"/>
    </source>
</evidence>
<dbReference type="Proteomes" id="UP000092555">
    <property type="component" value="Unassembled WGS sequence"/>
</dbReference>
<feature type="transmembrane region" description="Helical" evidence="13">
    <location>
        <begin position="253"/>
        <end position="272"/>
    </location>
</feature>
<feature type="transmembrane region" description="Helical" evidence="13">
    <location>
        <begin position="87"/>
        <end position="104"/>
    </location>
</feature>
<dbReference type="EMBL" id="LXTC01000001">
    <property type="protein sequence ID" value="OBA24475.1"/>
    <property type="molecule type" value="Genomic_DNA"/>
</dbReference>
<comment type="similarity">
    <text evidence="3">Belongs to the CHS7 family.</text>
</comment>
<protein>
    <recommendedName>
        <fullName evidence="5">Chitin synthase export chaperone</fullName>
    </recommendedName>
</protein>
<evidence type="ECO:0000256" key="13">
    <source>
        <dbReference type="SAM" id="Phobius"/>
    </source>
</evidence>